<name>A0A316Z1U9_9BASI</name>
<protein>
    <submittedName>
        <fullName evidence="2">NAD(P)-binding protein</fullName>
    </submittedName>
</protein>
<dbReference type="AlphaFoldDB" id="A0A316Z1U9"/>
<dbReference type="GeneID" id="37042682"/>
<dbReference type="PANTHER" id="PTHR13812:SF19">
    <property type="entry name" value="KETIMINE REDUCTASE MU-CRYSTALLIN"/>
    <property type="match status" value="1"/>
</dbReference>
<proteinExistence type="inferred from homology"/>
<comment type="similarity">
    <text evidence="1">Belongs to the ornithine cyclodeaminase/mu-crystallin family.</text>
</comment>
<keyword evidence="3" id="KW-1185">Reference proteome</keyword>
<reference evidence="2 3" key="1">
    <citation type="journal article" date="2018" name="Mol. Biol. Evol.">
        <title>Broad Genomic Sampling Reveals a Smut Pathogenic Ancestry of the Fungal Clade Ustilaginomycotina.</title>
        <authorList>
            <person name="Kijpornyongpan T."/>
            <person name="Mondo S.J."/>
            <person name="Barry K."/>
            <person name="Sandor L."/>
            <person name="Lee J."/>
            <person name="Lipzen A."/>
            <person name="Pangilinan J."/>
            <person name="LaButti K."/>
            <person name="Hainaut M."/>
            <person name="Henrissat B."/>
            <person name="Grigoriev I.V."/>
            <person name="Spatafora J.W."/>
            <person name="Aime M.C."/>
        </authorList>
    </citation>
    <scope>NUCLEOTIDE SEQUENCE [LARGE SCALE GENOMIC DNA]</scope>
    <source>
        <strain evidence="2 3">MCA 4198</strain>
    </source>
</reference>
<sequence>MASKLLVLSGAEVGAIIEKHLPINSVLENQASVFKALHARLEEIDNPLRTAVRAPNHTGLFMPSRLGPHTTCKVVCVPNAESKQRGLPASTMLLDGESGRTRAFINAAKLTALRTAAGSMLTTRALEALRRDGGKGLSHIVLFGAGQQAVFHALLLVQITRQQSDAEMHLNFVVRKREEDLQQDIRNNLDWLRHQVKDLHVAITVLQTSGESQVEAAVRQAKVLVSAVPSTAPLFPSSWVASGTHVILIGSYKPHMQEVETSLIHRAKGALIVDDADACAHEAGDLIKANVDAKDCISLGALLSHSTFSDTSKPPSRDAALKALQELGGSSRDHDISLFKSVGVGLQDVAITSLVVETAETMAGIGTRLDF</sequence>
<evidence type="ECO:0000313" key="3">
    <source>
        <dbReference type="Proteomes" id="UP000245768"/>
    </source>
</evidence>
<dbReference type="Gene3D" id="3.30.1780.10">
    <property type="entry name" value="ornithine cyclodeaminase, domain 1"/>
    <property type="match status" value="1"/>
</dbReference>
<dbReference type="OrthoDB" id="41492at2759"/>
<dbReference type="RefSeq" id="XP_025381351.1">
    <property type="nucleotide sequence ID" value="XM_025520766.1"/>
</dbReference>
<dbReference type="InParanoid" id="A0A316Z1U9"/>
<dbReference type="InterPro" id="IPR036291">
    <property type="entry name" value="NAD(P)-bd_dom_sf"/>
</dbReference>
<evidence type="ECO:0000313" key="2">
    <source>
        <dbReference type="EMBL" id="PWN94153.1"/>
    </source>
</evidence>
<dbReference type="SUPFAM" id="SSF51735">
    <property type="entry name" value="NAD(P)-binding Rossmann-fold domains"/>
    <property type="match status" value="1"/>
</dbReference>
<dbReference type="GO" id="GO:0005737">
    <property type="term" value="C:cytoplasm"/>
    <property type="evidence" value="ECO:0007669"/>
    <property type="project" value="TreeGrafter"/>
</dbReference>
<dbReference type="InterPro" id="IPR003462">
    <property type="entry name" value="ODC_Mu_crystall"/>
</dbReference>
<dbReference type="InterPro" id="IPR023401">
    <property type="entry name" value="ODC_N"/>
</dbReference>
<dbReference type="EMBL" id="KZ819634">
    <property type="protein sequence ID" value="PWN94153.1"/>
    <property type="molecule type" value="Genomic_DNA"/>
</dbReference>
<evidence type="ECO:0000256" key="1">
    <source>
        <dbReference type="ARBA" id="ARBA00008903"/>
    </source>
</evidence>
<dbReference type="FunCoup" id="A0A316Z1U9">
    <property type="interactions" value="278"/>
</dbReference>
<gene>
    <name evidence="2" type="ORF">FA10DRAFT_264724</name>
</gene>
<dbReference type="STRING" id="215250.A0A316Z1U9"/>
<dbReference type="Proteomes" id="UP000245768">
    <property type="component" value="Unassembled WGS sequence"/>
</dbReference>
<dbReference type="Gene3D" id="3.40.50.720">
    <property type="entry name" value="NAD(P)-binding Rossmann-like Domain"/>
    <property type="match status" value="1"/>
</dbReference>
<dbReference type="Pfam" id="PF02423">
    <property type="entry name" value="OCD_Mu_crystall"/>
    <property type="match status" value="1"/>
</dbReference>
<accession>A0A316Z1U9</accession>
<dbReference type="PANTHER" id="PTHR13812">
    <property type="entry name" value="KETIMINE REDUCTASE MU-CRYSTALLIN"/>
    <property type="match status" value="1"/>
</dbReference>
<organism evidence="2 3">
    <name type="scientific">Acaromyces ingoldii</name>
    <dbReference type="NCBI Taxonomy" id="215250"/>
    <lineage>
        <taxon>Eukaryota</taxon>
        <taxon>Fungi</taxon>
        <taxon>Dikarya</taxon>
        <taxon>Basidiomycota</taxon>
        <taxon>Ustilaginomycotina</taxon>
        <taxon>Exobasidiomycetes</taxon>
        <taxon>Exobasidiales</taxon>
        <taxon>Cryptobasidiaceae</taxon>
        <taxon>Acaromyces</taxon>
    </lineage>
</organism>